<evidence type="ECO:0000313" key="2">
    <source>
        <dbReference type="EMBL" id="MEY9319589.1"/>
    </source>
</evidence>
<name>A0A8I1Y968_BRAEL</name>
<keyword evidence="4" id="KW-1185">Reference proteome</keyword>
<accession>A0A8I1Y968</accession>
<sequence length="155" mass="16801">MSEPMLRSIAVLDGYTLVRRGLVAAISVCSICLATAAAAKPPGAEAVMIRMITCDGEGVRMEVYLPLSVDRHMRGGQSVIGYYTLDLTDVNKGKPLEPVRVTLSTDQKTVTVDQYLRSLPPTRIPVTGGTVDFDQRFAKHAKCGPFQSQDPDFGN</sequence>
<dbReference type="GeneID" id="92952466"/>
<dbReference type="AlphaFoldDB" id="A0A8I1Y968"/>
<proteinExistence type="predicted"/>
<evidence type="ECO:0000313" key="4">
    <source>
        <dbReference type="Proteomes" id="UP001565471"/>
    </source>
</evidence>
<comment type="caution">
    <text evidence="1">The sequence shown here is derived from an EMBL/GenBank/DDBJ whole genome shotgun (WGS) entry which is preliminary data.</text>
</comment>
<protein>
    <submittedName>
        <fullName evidence="1">Uncharacterized protein</fullName>
    </submittedName>
</protein>
<dbReference type="EMBL" id="JAFICZ010000001">
    <property type="protein sequence ID" value="MBP1295077.1"/>
    <property type="molecule type" value="Genomic_DNA"/>
</dbReference>
<dbReference type="RefSeq" id="WP_240536885.1">
    <property type="nucleotide sequence ID" value="NZ_BJNL01000037.1"/>
</dbReference>
<reference evidence="2 4" key="2">
    <citation type="submission" date="2024-07" db="EMBL/GenBank/DDBJ databases">
        <title>Genomic Encyclopedia of Type Strains, Phase V (KMG-V): Genome sequencing to study the core and pangenomes of soil and plant-associated prokaryotes.</title>
        <authorList>
            <person name="Whitman W."/>
        </authorList>
    </citation>
    <scope>NUCLEOTIDE SEQUENCE [LARGE SCALE GENOMIC DNA]</scope>
    <source>
        <strain evidence="2 4">USDA 415</strain>
    </source>
</reference>
<dbReference type="Proteomes" id="UP000673383">
    <property type="component" value="Unassembled WGS sequence"/>
</dbReference>
<evidence type="ECO:0000313" key="3">
    <source>
        <dbReference type="Proteomes" id="UP000673383"/>
    </source>
</evidence>
<dbReference type="Proteomes" id="UP001565471">
    <property type="component" value="Unassembled WGS sequence"/>
</dbReference>
<reference evidence="1" key="1">
    <citation type="submission" date="2021-02" db="EMBL/GenBank/DDBJ databases">
        <title>Genomic Encyclopedia of Type Strains, Phase IV (KMG-V): Genome sequencing to study the core and pangenomes of soil and plant-associated prokaryotes.</title>
        <authorList>
            <person name="Whitman W."/>
        </authorList>
    </citation>
    <scope>NUCLEOTIDE SEQUENCE</scope>
    <source>
        <strain evidence="1">USDA 406</strain>
    </source>
</reference>
<evidence type="ECO:0000313" key="1">
    <source>
        <dbReference type="EMBL" id="MBP1295077.1"/>
    </source>
</evidence>
<gene>
    <name evidence="2" type="ORF">ABIF29_006388</name>
    <name evidence="1" type="ORF">JOH49_004830</name>
</gene>
<dbReference type="EMBL" id="JBGBZA010000002">
    <property type="protein sequence ID" value="MEY9319589.1"/>
    <property type="molecule type" value="Genomic_DNA"/>
</dbReference>
<organism evidence="1 3">
    <name type="scientific">Bradyrhizobium elkanii</name>
    <dbReference type="NCBI Taxonomy" id="29448"/>
    <lineage>
        <taxon>Bacteria</taxon>
        <taxon>Pseudomonadati</taxon>
        <taxon>Pseudomonadota</taxon>
        <taxon>Alphaproteobacteria</taxon>
        <taxon>Hyphomicrobiales</taxon>
        <taxon>Nitrobacteraceae</taxon>
        <taxon>Bradyrhizobium</taxon>
    </lineage>
</organism>